<dbReference type="EMBL" id="FOVM01000006">
    <property type="protein sequence ID" value="SFN83146.1"/>
    <property type="molecule type" value="Genomic_DNA"/>
</dbReference>
<dbReference type="InterPro" id="IPR013658">
    <property type="entry name" value="SGL"/>
</dbReference>
<dbReference type="PRINTS" id="PR01790">
    <property type="entry name" value="SMP30FAMILY"/>
</dbReference>
<comment type="similarity">
    <text evidence="1">Belongs to the SMP-30/CGR1 family.</text>
</comment>
<dbReference type="STRING" id="995034.SAMN05216219_2266"/>
<feature type="binding site" evidence="4">
    <location>
        <position position="31"/>
    </location>
    <ligand>
        <name>a divalent metal cation</name>
        <dbReference type="ChEBI" id="CHEBI:60240"/>
    </ligand>
</feature>
<dbReference type="Gene3D" id="2.120.10.30">
    <property type="entry name" value="TolB, C-terminal domain"/>
    <property type="match status" value="1"/>
</dbReference>
<feature type="binding site" evidence="4">
    <location>
        <position position="176"/>
    </location>
    <ligand>
        <name>a divalent metal cation</name>
        <dbReference type="ChEBI" id="CHEBI:60240"/>
    </ligand>
</feature>
<evidence type="ECO:0000256" key="3">
    <source>
        <dbReference type="PIRSR" id="PIRSR605511-1"/>
    </source>
</evidence>
<comment type="cofactor">
    <cofactor evidence="4">
        <name>Zn(2+)</name>
        <dbReference type="ChEBI" id="CHEBI:29105"/>
    </cofactor>
    <text evidence="4">Binds 1 divalent metal cation per subunit.</text>
</comment>
<dbReference type="PANTHER" id="PTHR47572:SF4">
    <property type="entry name" value="LACTONASE DRP35"/>
    <property type="match status" value="1"/>
</dbReference>
<reference evidence="7" key="1">
    <citation type="submission" date="2016-10" db="EMBL/GenBank/DDBJ databases">
        <authorList>
            <person name="Varghese N."/>
            <person name="Submissions S."/>
        </authorList>
    </citation>
    <scope>NUCLEOTIDE SEQUENCE [LARGE SCALE GENOMIC DNA]</scope>
    <source>
        <strain evidence="7">CGMCC 1.11101</strain>
    </source>
</reference>
<dbReference type="InterPro" id="IPR011042">
    <property type="entry name" value="6-blade_b-propeller_TolB-like"/>
</dbReference>
<dbReference type="Pfam" id="PF08450">
    <property type="entry name" value="SGL"/>
    <property type="match status" value="1"/>
</dbReference>
<evidence type="ECO:0000256" key="1">
    <source>
        <dbReference type="ARBA" id="ARBA00008853"/>
    </source>
</evidence>
<evidence type="ECO:0000313" key="7">
    <source>
        <dbReference type="Proteomes" id="UP000198867"/>
    </source>
</evidence>
<evidence type="ECO:0000259" key="5">
    <source>
        <dbReference type="Pfam" id="PF08450"/>
    </source>
</evidence>
<dbReference type="InterPro" id="IPR051262">
    <property type="entry name" value="SMP-30/CGR1_Lactonase"/>
</dbReference>
<feature type="binding site" evidence="4">
    <location>
        <position position="227"/>
    </location>
    <ligand>
        <name>a divalent metal cation</name>
        <dbReference type="ChEBI" id="CHEBI:60240"/>
    </ligand>
</feature>
<dbReference type="GO" id="GO:0016787">
    <property type="term" value="F:hydrolase activity"/>
    <property type="evidence" value="ECO:0007669"/>
    <property type="project" value="UniProtKB-KW"/>
</dbReference>
<sequence>MMDAMDATTPDPHGLLAGELEKLWTGGEWLEGPQWVPAGMSLRFSDIPNNRILDFDRATGDTRVHRTDVEYTNGRTLDLEGRVVQCSHGRRAIEREVDGVVEVLCDRWDGGRFNSPNDVVVASDGAIWFTDPPYGIQESGREGHPGEQEYGGCFVFRFDPTTGVAQPVITDMVFPNGLAFSPDQSLLYVTDTGLDKDAGHIRAYGVDAHAVSSGSGRLFATTSGTADGLRVDAAGRIWTSSGEALQVLSADGELVLELPVPEVVSNVSFGGPDGTELYLTATSSLYRIRTTVTDARWPVG</sequence>
<keyword evidence="2" id="KW-0378">Hydrolase</keyword>
<organism evidence="6 7">
    <name type="scientific">Mycetocola miduiensis</name>
    <dbReference type="NCBI Taxonomy" id="995034"/>
    <lineage>
        <taxon>Bacteria</taxon>
        <taxon>Bacillati</taxon>
        <taxon>Actinomycetota</taxon>
        <taxon>Actinomycetes</taxon>
        <taxon>Micrococcales</taxon>
        <taxon>Microbacteriaceae</taxon>
        <taxon>Mycetocola</taxon>
    </lineage>
</organism>
<evidence type="ECO:0000256" key="2">
    <source>
        <dbReference type="ARBA" id="ARBA00022801"/>
    </source>
</evidence>
<dbReference type="GO" id="GO:0046872">
    <property type="term" value="F:metal ion binding"/>
    <property type="evidence" value="ECO:0007669"/>
    <property type="project" value="UniProtKB-KW"/>
</dbReference>
<keyword evidence="4" id="KW-0479">Metal-binding</keyword>
<dbReference type="InterPro" id="IPR005511">
    <property type="entry name" value="SMP-30"/>
</dbReference>
<name>A0A1I5C8E9_9MICO</name>
<evidence type="ECO:0000256" key="4">
    <source>
        <dbReference type="PIRSR" id="PIRSR605511-2"/>
    </source>
</evidence>
<dbReference type="SUPFAM" id="SSF63829">
    <property type="entry name" value="Calcium-dependent phosphotriesterase"/>
    <property type="match status" value="1"/>
</dbReference>
<feature type="binding site" evidence="4">
    <location>
        <position position="117"/>
    </location>
    <ligand>
        <name>substrate</name>
    </ligand>
</feature>
<keyword evidence="7" id="KW-1185">Reference proteome</keyword>
<proteinExistence type="inferred from homology"/>
<accession>A0A1I5C8E9</accession>
<gene>
    <name evidence="6" type="ORF">SAMN05216219_2266</name>
</gene>
<feature type="active site" description="Proton donor/acceptor" evidence="3">
    <location>
        <position position="227"/>
    </location>
</feature>
<dbReference type="Proteomes" id="UP000198867">
    <property type="component" value="Unassembled WGS sequence"/>
</dbReference>
<dbReference type="AlphaFoldDB" id="A0A1I5C8E9"/>
<dbReference type="PANTHER" id="PTHR47572">
    <property type="entry name" value="LIPOPROTEIN-RELATED"/>
    <property type="match status" value="1"/>
</dbReference>
<feature type="domain" description="SMP-30/Gluconolactonase/LRE-like region" evidence="5">
    <location>
        <begin position="31"/>
        <end position="282"/>
    </location>
</feature>
<keyword evidence="4" id="KW-0862">Zinc</keyword>
<protein>
    <submittedName>
        <fullName evidence="6">Gluconolactonase</fullName>
    </submittedName>
</protein>
<evidence type="ECO:0000313" key="6">
    <source>
        <dbReference type="EMBL" id="SFN83146.1"/>
    </source>
</evidence>